<dbReference type="RefSeq" id="XP_067489632.1">
    <property type="nucleotide sequence ID" value="XM_067635176.1"/>
</dbReference>
<proteinExistence type="predicted"/>
<comment type="caution">
    <text evidence="3">The sequence shown here is derived from an EMBL/GenBank/DDBJ whole genome shotgun (WGS) entry which is preliminary data.</text>
</comment>
<protein>
    <recommendedName>
        <fullName evidence="5">Cryptic loci regulator 2 N-terminal domain-containing protein</fullName>
    </recommendedName>
</protein>
<dbReference type="AlphaFoldDB" id="A0A436ZYL5"/>
<keyword evidence="2" id="KW-0732">Signal</keyword>
<name>A0A436ZYL5_ARTFL</name>
<feature type="chain" id="PRO_5019378665" description="Cryptic loci regulator 2 N-terminal domain-containing protein" evidence="2">
    <location>
        <begin position="22"/>
        <end position="328"/>
    </location>
</feature>
<accession>A0A436ZYL5</accession>
<dbReference type="EMBL" id="SAEB01000007">
    <property type="protein sequence ID" value="RVD84088.1"/>
    <property type="molecule type" value="Genomic_DNA"/>
</dbReference>
<dbReference type="Proteomes" id="UP000283090">
    <property type="component" value="Unassembled WGS sequence"/>
</dbReference>
<organism evidence="3 4">
    <name type="scientific">Arthrobotrys flagrans</name>
    <name type="common">Nematode-trapping fungus</name>
    <name type="synonym">Trichothecium flagrans</name>
    <dbReference type="NCBI Taxonomy" id="97331"/>
    <lineage>
        <taxon>Eukaryota</taxon>
        <taxon>Fungi</taxon>
        <taxon>Dikarya</taxon>
        <taxon>Ascomycota</taxon>
        <taxon>Pezizomycotina</taxon>
        <taxon>Orbiliomycetes</taxon>
        <taxon>Orbiliales</taxon>
        <taxon>Orbiliaceae</taxon>
        <taxon>Arthrobotrys</taxon>
    </lineage>
</organism>
<reference evidence="3 4" key="1">
    <citation type="submission" date="2019-01" db="EMBL/GenBank/DDBJ databases">
        <title>Intercellular communication is required for trap formation in the nematode-trapping fungus Duddingtonia flagrans.</title>
        <authorList>
            <person name="Youssar L."/>
            <person name="Wernet V."/>
            <person name="Hensel N."/>
            <person name="Hildebrandt H.-G."/>
            <person name="Fischer R."/>
        </authorList>
    </citation>
    <scope>NUCLEOTIDE SEQUENCE [LARGE SCALE GENOMIC DNA]</scope>
    <source>
        <strain evidence="3 4">CBS H-5679</strain>
    </source>
</reference>
<feature type="compositionally biased region" description="Polar residues" evidence="1">
    <location>
        <begin position="60"/>
        <end position="75"/>
    </location>
</feature>
<feature type="region of interest" description="Disordered" evidence="1">
    <location>
        <begin position="60"/>
        <end position="114"/>
    </location>
</feature>
<evidence type="ECO:0008006" key="5">
    <source>
        <dbReference type="Google" id="ProtNLM"/>
    </source>
</evidence>
<dbReference type="GeneID" id="93588167"/>
<evidence type="ECO:0000256" key="1">
    <source>
        <dbReference type="SAM" id="MobiDB-lite"/>
    </source>
</evidence>
<evidence type="ECO:0000313" key="4">
    <source>
        <dbReference type="Proteomes" id="UP000283090"/>
    </source>
</evidence>
<feature type="signal peptide" evidence="2">
    <location>
        <begin position="1"/>
        <end position="21"/>
    </location>
</feature>
<dbReference type="OrthoDB" id="10358053at2759"/>
<feature type="region of interest" description="Disordered" evidence="1">
    <location>
        <begin position="300"/>
        <end position="328"/>
    </location>
</feature>
<dbReference type="VEuPathDB" id="FungiDB:DFL_005856"/>
<sequence>MRLIRWATLLFLCNTWGSLVAIFASGTTVRTETPVETTLRPLPTNIDVKSSLTIALQTSLETSVQTPEPSPNTHSDAAKLSGGVPTKTSPGPSKDFEAQDLEAKDRTDEYTDKRSGRIRPSMFYEKGPFIECATKTYVFNLRPHNLALQPFGIHAFEFPQNDWQSARMIGRRPHIFRYILHRHLQCSNCKCDENGRMVARTGLYPGDDLTTRNCPTQRFADECAVFYDDYQKALDRIPDAYRIGKNYRFDVGRYYGGRSHYMSWRGAERNRAPVPDTKEPYWLEGPDEFQDELSASWLNSGYGSDGIGSSMIKREEEGSEKGDTKETK</sequence>
<feature type="compositionally biased region" description="Basic and acidic residues" evidence="1">
    <location>
        <begin position="312"/>
        <end position="328"/>
    </location>
</feature>
<gene>
    <name evidence="3" type="ORF">DFL_005856</name>
</gene>
<evidence type="ECO:0000256" key="2">
    <source>
        <dbReference type="SAM" id="SignalP"/>
    </source>
</evidence>
<keyword evidence="4" id="KW-1185">Reference proteome</keyword>
<evidence type="ECO:0000313" key="3">
    <source>
        <dbReference type="EMBL" id="RVD84088.1"/>
    </source>
</evidence>
<feature type="compositionally biased region" description="Basic and acidic residues" evidence="1">
    <location>
        <begin position="94"/>
        <end position="114"/>
    </location>
</feature>